<dbReference type="InterPro" id="IPR036388">
    <property type="entry name" value="WH-like_DNA-bd_sf"/>
</dbReference>
<dbReference type="PANTHER" id="PTHR30346">
    <property type="entry name" value="TRANSCRIPTIONAL DUAL REGULATOR HCAR-RELATED"/>
    <property type="match status" value="1"/>
</dbReference>
<dbReference type="PATRIC" id="fig|161398.10.peg.1353"/>
<gene>
    <name evidence="6" type="ORF">PP2015_1328</name>
</gene>
<protein>
    <submittedName>
        <fullName evidence="6">DNA-binding transcriptional regulator IlvY</fullName>
    </submittedName>
</protein>
<organism evidence="6 7">
    <name type="scientific">Pseudoalteromonas phenolica</name>
    <dbReference type="NCBI Taxonomy" id="161398"/>
    <lineage>
        <taxon>Bacteria</taxon>
        <taxon>Pseudomonadati</taxon>
        <taxon>Pseudomonadota</taxon>
        <taxon>Gammaproteobacteria</taxon>
        <taxon>Alteromonadales</taxon>
        <taxon>Pseudoalteromonadaceae</taxon>
        <taxon>Pseudoalteromonas</taxon>
    </lineage>
</organism>
<dbReference type="PROSITE" id="PS50931">
    <property type="entry name" value="HTH_LYSR"/>
    <property type="match status" value="1"/>
</dbReference>
<dbReference type="GO" id="GO:0003700">
    <property type="term" value="F:DNA-binding transcription factor activity"/>
    <property type="evidence" value="ECO:0007669"/>
    <property type="project" value="InterPro"/>
</dbReference>
<dbReference type="Proteomes" id="UP000061457">
    <property type="component" value="Chromosome I"/>
</dbReference>
<evidence type="ECO:0000256" key="1">
    <source>
        <dbReference type="ARBA" id="ARBA00009437"/>
    </source>
</evidence>
<evidence type="ECO:0000313" key="6">
    <source>
        <dbReference type="EMBL" id="ALO41838.1"/>
    </source>
</evidence>
<evidence type="ECO:0000256" key="2">
    <source>
        <dbReference type="ARBA" id="ARBA00023015"/>
    </source>
</evidence>
<dbReference type="Pfam" id="PF00126">
    <property type="entry name" value="HTH_1"/>
    <property type="match status" value="1"/>
</dbReference>
<dbReference type="KEGG" id="pphe:PP2015_1328"/>
<dbReference type="GO" id="GO:0003677">
    <property type="term" value="F:DNA binding"/>
    <property type="evidence" value="ECO:0007669"/>
    <property type="project" value="UniProtKB-KW"/>
</dbReference>
<keyword evidence="4" id="KW-0804">Transcription</keyword>
<feature type="domain" description="HTH lysR-type" evidence="5">
    <location>
        <begin position="1"/>
        <end position="58"/>
    </location>
</feature>
<dbReference type="Pfam" id="PF03466">
    <property type="entry name" value="LysR_substrate"/>
    <property type="match status" value="1"/>
</dbReference>
<dbReference type="InterPro" id="IPR000847">
    <property type="entry name" value="LysR_HTH_N"/>
</dbReference>
<dbReference type="InterPro" id="IPR005119">
    <property type="entry name" value="LysR_subst-bd"/>
</dbReference>
<evidence type="ECO:0000313" key="7">
    <source>
        <dbReference type="Proteomes" id="UP000061457"/>
    </source>
</evidence>
<keyword evidence="3 6" id="KW-0238">DNA-binding</keyword>
<proteinExistence type="inferred from homology"/>
<dbReference type="PANTHER" id="PTHR30346:SF28">
    <property type="entry name" value="HTH-TYPE TRANSCRIPTIONAL REGULATOR CYNR"/>
    <property type="match status" value="1"/>
</dbReference>
<dbReference type="InterPro" id="IPR036390">
    <property type="entry name" value="WH_DNA-bd_sf"/>
</dbReference>
<comment type="similarity">
    <text evidence="1">Belongs to the LysR transcriptional regulatory family.</text>
</comment>
<dbReference type="GO" id="GO:0032993">
    <property type="term" value="C:protein-DNA complex"/>
    <property type="evidence" value="ECO:0007669"/>
    <property type="project" value="TreeGrafter"/>
</dbReference>
<dbReference type="SUPFAM" id="SSF46785">
    <property type="entry name" value="Winged helix' DNA-binding domain"/>
    <property type="match status" value="1"/>
</dbReference>
<evidence type="ECO:0000256" key="4">
    <source>
        <dbReference type="ARBA" id="ARBA00023163"/>
    </source>
</evidence>
<reference evidence="6 7" key="1">
    <citation type="submission" date="2015-11" db="EMBL/GenBank/DDBJ databases">
        <authorList>
            <person name="Zhang Y."/>
            <person name="Guo Z."/>
        </authorList>
    </citation>
    <scope>NUCLEOTIDE SEQUENCE [LARGE SCALE GENOMIC DNA]</scope>
    <source>
        <strain evidence="6 7">KCTC 12086</strain>
    </source>
</reference>
<dbReference type="Gene3D" id="3.40.190.10">
    <property type="entry name" value="Periplasmic binding protein-like II"/>
    <property type="match status" value="2"/>
</dbReference>
<dbReference type="FunFam" id="1.10.10.10:FF:000001">
    <property type="entry name" value="LysR family transcriptional regulator"/>
    <property type="match status" value="1"/>
</dbReference>
<keyword evidence="2" id="KW-0805">Transcription regulation</keyword>
<dbReference type="STRING" id="161398.PP2015_1328"/>
<evidence type="ECO:0000256" key="3">
    <source>
        <dbReference type="ARBA" id="ARBA00023125"/>
    </source>
</evidence>
<name>A0A0S2K1A3_9GAMM</name>
<dbReference type="SUPFAM" id="SSF53850">
    <property type="entry name" value="Periplasmic binding protein-like II"/>
    <property type="match status" value="1"/>
</dbReference>
<dbReference type="Gene3D" id="1.10.10.10">
    <property type="entry name" value="Winged helix-like DNA-binding domain superfamily/Winged helix DNA-binding domain"/>
    <property type="match status" value="1"/>
</dbReference>
<dbReference type="RefSeq" id="WP_058029540.1">
    <property type="nucleotide sequence ID" value="NZ_CP013187.1"/>
</dbReference>
<evidence type="ECO:0000259" key="5">
    <source>
        <dbReference type="PROSITE" id="PS50931"/>
    </source>
</evidence>
<accession>A0A0S2K1A3</accession>
<dbReference type="NCBIfam" id="NF008722">
    <property type="entry name" value="PRK11716.1"/>
    <property type="match status" value="1"/>
</dbReference>
<dbReference type="EMBL" id="CP013187">
    <property type="protein sequence ID" value="ALO41838.1"/>
    <property type="molecule type" value="Genomic_DNA"/>
</dbReference>
<dbReference type="AlphaFoldDB" id="A0A0S2K1A3"/>
<keyword evidence="7" id="KW-1185">Reference proteome</keyword>
<sequence length="304" mass="33894">MNHKQLKYFLALADTLHFGRASNLCFISAPTLSRQIKQLEEEVGVPLFIRDNRSVSLTSQGKAFVAYANATLNQWRLFKGQCQTEQQVLSGEADLYCSVTASYSYIYELFAAFRKQYPDVELNLNTGDPALSISHVQAEKVDLAVAVKPKELPTGLAYTKLGEAKLQMVAPIMECPLSDQINQMNKETLSWSDLAYIVPEQGVLKERLDEFCTLKKFKPRVYAHVSGHEAIVALVSLGFGIALVPDVVLSQSPFKQQVRVLPIDNDKTGIEIGLIAKSSRLKDPVNLAIWQTAQKIFNKSIENN</sequence>
<dbReference type="OrthoDB" id="9803735at2"/>